<evidence type="ECO:0000259" key="3">
    <source>
        <dbReference type="PROSITE" id="PS50977"/>
    </source>
</evidence>
<dbReference type="InterPro" id="IPR050109">
    <property type="entry name" value="HTH-type_TetR-like_transc_reg"/>
</dbReference>
<dbReference type="PRINTS" id="PR00455">
    <property type="entry name" value="HTHTETR"/>
</dbReference>
<dbReference type="AlphaFoldDB" id="A0A934WWU4"/>
<dbReference type="SUPFAM" id="SSF48498">
    <property type="entry name" value="Tetracyclin repressor-like, C-terminal domain"/>
    <property type="match status" value="1"/>
</dbReference>
<comment type="caution">
    <text evidence="4">The sequence shown here is derived from an EMBL/GenBank/DDBJ whole genome shotgun (WGS) entry which is preliminary data.</text>
</comment>
<feature type="domain" description="HTH tetR-type" evidence="3">
    <location>
        <begin position="6"/>
        <end position="66"/>
    </location>
</feature>
<keyword evidence="1 2" id="KW-0238">DNA-binding</keyword>
<protein>
    <submittedName>
        <fullName evidence="4">TetR/AcrR family transcriptional regulator</fullName>
    </submittedName>
</protein>
<dbReference type="Proteomes" id="UP000611723">
    <property type="component" value="Unassembled WGS sequence"/>
</dbReference>
<name>A0A934WWU4_9BACT</name>
<evidence type="ECO:0000256" key="2">
    <source>
        <dbReference type="PROSITE-ProRule" id="PRU00335"/>
    </source>
</evidence>
<dbReference type="Gene3D" id="1.10.10.60">
    <property type="entry name" value="Homeodomain-like"/>
    <property type="match status" value="1"/>
</dbReference>
<dbReference type="SUPFAM" id="SSF46689">
    <property type="entry name" value="Homeodomain-like"/>
    <property type="match status" value="1"/>
</dbReference>
<dbReference type="PANTHER" id="PTHR30328">
    <property type="entry name" value="TRANSCRIPTIONAL REPRESSOR"/>
    <property type="match status" value="1"/>
</dbReference>
<accession>A0A934WWU4</accession>
<dbReference type="InterPro" id="IPR009057">
    <property type="entry name" value="Homeodomain-like_sf"/>
</dbReference>
<dbReference type="GO" id="GO:0003677">
    <property type="term" value="F:DNA binding"/>
    <property type="evidence" value="ECO:0007669"/>
    <property type="project" value="UniProtKB-UniRule"/>
</dbReference>
<dbReference type="PROSITE" id="PS50977">
    <property type="entry name" value="HTH_TETR_2"/>
    <property type="match status" value="1"/>
</dbReference>
<dbReference type="Pfam" id="PF00440">
    <property type="entry name" value="TetR_N"/>
    <property type="match status" value="1"/>
</dbReference>
<reference evidence="4" key="1">
    <citation type="submission" date="2021-01" db="EMBL/GenBank/DDBJ databases">
        <title>Marivirga aurantiaca sp. nov., isolated from intertidal surface sediments.</title>
        <authorList>
            <person name="Zhang M."/>
        </authorList>
    </citation>
    <scope>NUCLEOTIDE SEQUENCE</scope>
    <source>
        <strain evidence="4">S37H4</strain>
    </source>
</reference>
<dbReference type="InterPro" id="IPR036271">
    <property type="entry name" value="Tet_transcr_reg_TetR-rel_C_sf"/>
</dbReference>
<proteinExistence type="predicted"/>
<organism evidence="4 5">
    <name type="scientific">Marivirga aurantiaca</name>
    <dbReference type="NCBI Taxonomy" id="2802615"/>
    <lineage>
        <taxon>Bacteria</taxon>
        <taxon>Pseudomonadati</taxon>
        <taxon>Bacteroidota</taxon>
        <taxon>Cytophagia</taxon>
        <taxon>Cytophagales</taxon>
        <taxon>Marivirgaceae</taxon>
        <taxon>Marivirga</taxon>
    </lineage>
</organism>
<dbReference type="Gene3D" id="1.10.357.10">
    <property type="entry name" value="Tetracycline Repressor, domain 2"/>
    <property type="match status" value="1"/>
</dbReference>
<evidence type="ECO:0000256" key="1">
    <source>
        <dbReference type="ARBA" id="ARBA00023125"/>
    </source>
</evidence>
<evidence type="ECO:0000313" key="5">
    <source>
        <dbReference type="Proteomes" id="UP000611723"/>
    </source>
</evidence>
<dbReference type="PANTHER" id="PTHR30328:SF54">
    <property type="entry name" value="HTH-TYPE TRANSCRIPTIONAL REPRESSOR SCO4008"/>
    <property type="match status" value="1"/>
</dbReference>
<keyword evidence="5" id="KW-1185">Reference proteome</keyword>
<dbReference type="EMBL" id="JAEQBW010000001">
    <property type="protein sequence ID" value="MBK6264290.1"/>
    <property type="molecule type" value="Genomic_DNA"/>
</dbReference>
<gene>
    <name evidence="4" type="ORF">JKA74_04520</name>
</gene>
<evidence type="ECO:0000313" key="4">
    <source>
        <dbReference type="EMBL" id="MBK6264290.1"/>
    </source>
</evidence>
<sequence length="209" mass="24569">MQYTNLDTEKNILEGASNLFMQFGLKSVTMDDIASKVGVSKKTIYQFYKDKGEIIQNSLKKHFEEHKKTILSAVEGSDTALDAIFQISKCMKSQVESVNPVVMYDLQKYYPRAYHQVLEFKQKFMLELLKEILNKGIKEGLFRPEIDVQILAIVRIEQVQAAFNTSIFPRDKFDFFKVNIQMFDHFVHGIITEKGREKYNYYMNHEYKF</sequence>
<feature type="DNA-binding region" description="H-T-H motif" evidence="2">
    <location>
        <begin position="29"/>
        <end position="48"/>
    </location>
</feature>
<dbReference type="InterPro" id="IPR001647">
    <property type="entry name" value="HTH_TetR"/>
</dbReference>